<protein>
    <recommendedName>
        <fullName evidence="1">Rap1a immunity protein domain-containing protein</fullName>
    </recommendedName>
</protein>
<reference evidence="2" key="2">
    <citation type="submission" date="2022-12" db="EMBL/GenBank/DDBJ databases">
        <authorList>
            <person name="Sun Q."/>
            <person name="Kim S."/>
        </authorList>
    </citation>
    <scope>NUCLEOTIDE SEQUENCE</scope>
    <source>
        <strain evidence="2">KCTC 12344</strain>
    </source>
</reference>
<evidence type="ECO:0000313" key="3">
    <source>
        <dbReference type="Proteomes" id="UP000619512"/>
    </source>
</evidence>
<sequence length="94" mass="10222">MTGQRLIHDMKADPRTGHNAVQRERAMGYLDGVMDAGAGTIWCPGRKDIPHELNYEVTDDIALLGPEKLKGNAAQLVLAALAAHYPCKPSRGKQ</sequence>
<reference evidence="2" key="1">
    <citation type="journal article" date="2014" name="Int. J. Syst. Evol. Microbiol.">
        <title>Complete genome sequence of Corynebacterium casei LMG S-19264T (=DSM 44701T), isolated from a smear-ripened cheese.</title>
        <authorList>
            <consortium name="US DOE Joint Genome Institute (JGI-PGF)"/>
            <person name="Walter F."/>
            <person name="Albersmeier A."/>
            <person name="Kalinowski J."/>
            <person name="Ruckert C."/>
        </authorList>
    </citation>
    <scope>NUCLEOTIDE SEQUENCE</scope>
    <source>
        <strain evidence="2">KCTC 12344</strain>
    </source>
</reference>
<feature type="domain" description="Rap1a immunity protein" evidence="1">
    <location>
        <begin position="2"/>
        <end position="87"/>
    </location>
</feature>
<gene>
    <name evidence="2" type="ORF">GCM10007388_18860</name>
</gene>
<dbReference type="Pfam" id="PF18602">
    <property type="entry name" value="Rap1a"/>
    <property type="match status" value="1"/>
</dbReference>
<organism evidence="2 3">
    <name type="scientific">Pseudoduganella plicata</name>
    <dbReference type="NCBI Taxonomy" id="321984"/>
    <lineage>
        <taxon>Bacteria</taxon>
        <taxon>Pseudomonadati</taxon>
        <taxon>Pseudomonadota</taxon>
        <taxon>Betaproteobacteria</taxon>
        <taxon>Burkholderiales</taxon>
        <taxon>Oxalobacteraceae</taxon>
        <taxon>Telluria group</taxon>
        <taxon>Pseudoduganella</taxon>
    </lineage>
</organism>
<name>A0AA87Y2V1_9BURK</name>
<dbReference type="Proteomes" id="UP000619512">
    <property type="component" value="Unassembled WGS sequence"/>
</dbReference>
<evidence type="ECO:0000259" key="1">
    <source>
        <dbReference type="Pfam" id="PF18602"/>
    </source>
</evidence>
<comment type="caution">
    <text evidence="2">The sequence shown here is derived from an EMBL/GenBank/DDBJ whole genome shotgun (WGS) entry which is preliminary data.</text>
</comment>
<evidence type="ECO:0000313" key="2">
    <source>
        <dbReference type="EMBL" id="GGY85990.1"/>
    </source>
</evidence>
<dbReference type="InterPro" id="IPR041238">
    <property type="entry name" value="Rap1a"/>
</dbReference>
<dbReference type="Gene3D" id="1.10.890.40">
    <property type="match status" value="1"/>
</dbReference>
<accession>A0AA87Y2V1</accession>
<proteinExistence type="predicted"/>
<dbReference type="EMBL" id="BMWW01000003">
    <property type="protein sequence ID" value="GGY85990.1"/>
    <property type="molecule type" value="Genomic_DNA"/>
</dbReference>
<dbReference type="AlphaFoldDB" id="A0AA87Y2V1"/>